<organism evidence="1 2">
    <name type="scientific">Paludisphaera borealis</name>
    <dbReference type="NCBI Taxonomy" id="1387353"/>
    <lineage>
        <taxon>Bacteria</taxon>
        <taxon>Pseudomonadati</taxon>
        <taxon>Planctomycetota</taxon>
        <taxon>Planctomycetia</taxon>
        <taxon>Isosphaerales</taxon>
        <taxon>Isosphaeraceae</taxon>
        <taxon>Paludisphaera</taxon>
    </lineage>
</organism>
<evidence type="ECO:0008006" key="3">
    <source>
        <dbReference type="Google" id="ProtNLM"/>
    </source>
</evidence>
<accession>A0A1U7CNI3</accession>
<sequence>MITREAFFALRPEVKEVQVPALGDAVYVKQLTVGEMNRLHIESSKEGGLNFSMYLIVTSVCDADGVRVFNDDDVDRVSGLPTQVFTDVLKAAVAVNKLSEDDVKDLEKN</sequence>
<dbReference type="STRING" id="1387353.BSF38_01957"/>
<dbReference type="InterPro" id="IPR038556">
    <property type="entry name" value="TAC_Gp13-like_sf"/>
</dbReference>
<protein>
    <recommendedName>
        <fullName evidence="3">Phage tail assembly chaperone</fullName>
    </recommendedName>
</protein>
<name>A0A1U7CNI3_9BACT</name>
<reference evidence="2" key="1">
    <citation type="submission" date="2016-12" db="EMBL/GenBank/DDBJ databases">
        <title>Comparative genomics of four Isosphaeraceae planctomycetes: a common pool of plasmids and glycoside hydrolase genes.</title>
        <authorList>
            <person name="Ivanova A."/>
        </authorList>
    </citation>
    <scope>NUCLEOTIDE SEQUENCE [LARGE SCALE GENOMIC DNA]</scope>
    <source>
        <strain evidence="2">PX4</strain>
    </source>
</reference>
<dbReference type="EMBL" id="CP019082">
    <property type="protein sequence ID" value="APW60487.1"/>
    <property type="molecule type" value="Genomic_DNA"/>
</dbReference>
<keyword evidence="2" id="KW-1185">Reference proteome</keyword>
<gene>
    <name evidence="1" type="ORF">BSF38_01957</name>
</gene>
<evidence type="ECO:0000313" key="1">
    <source>
        <dbReference type="EMBL" id="APW60487.1"/>
    </source>
</evidence>
<dbReference type="AlphaFoldDB" id="A0A1U7CNI3"/>
<dbReference type="RefSeq" id="WP_076345166.1">
    <property type="nucleotide sequence ID" value="NZ_CP019082.1"/>
</dbReference>
<evidence type="ECO:0000313" key="2">
    <source>
        <dbReference type="Proteomes" id="UP000186309"/>
    </source>
</evidence>
<dbReference type="Gene3D" id="3.30.2220.20">
    <property type="entry name" value="Phage tail assembly chaperone gp13-like"/>
    <property type="match status" value="1"/>
</dbReference>
<proteinExistence type="predicted"/>
<dbReference type="Proteomes" id="UP000186309">
    <property type="component" value="Chromosome"/>
</dbReference>
<dbReference type="KEGG" id="pbor:BSF38_01957"/>